<reference evidence="3" key="2">
    <citation type="submission" date="2024-06" db="EMBL/GenBank/DDBJ databases">
        <authorList>
            <person name="Petrova K.O."/>
            <person name="Toshchakov S.V."/>
            <person name="Boltjanskaja Y.V."/>
            <person name="Kevbrin V."/>
        </authorList>
    </citation>
    <scope>NUCLEOTIDE SEQUENCE</scope>
    <source>
        <strain evidence="3">Z-910T</strain>
    </source>
</reference>
<proteinExistence type="inferred from homology"/>
<dbReference type="Gene3D" id="3.40.1440.10">
    <property type="entry name" value="GIY-YIG endonuclease"/>
    <property type="match status" value="1"/>
</dbReference>
<reference evidence="3" key="1">
    <citation type="journal article" date="2013" name="Extremophiles">
        <title>Proteinivorax tanatarense gen. nov., sp. nov., an anaerobic, haloalkaliphilic, proteolytic bacterium isolated from a decaying algal bloom, and proposal of Proteinivoraceae fam. nov.</title>
        <authorList>
            <person name="Kevbrin V."/>
            <person name="Boltyanskaya Y."/>
            <person name="Zhilina T."/>
            <person name="Kolganova T."/>
            <person name="Lavrentjeva E."/>
            <person name="Kuznetsov B."/>
        </authorList>
    </citation>
    <scope>NUCLEOTIDE SEQUENCE</scope>
    <source>
        <strain evidence="3">Z-910T</strain>
    </source>
</reference>
<evidence type="ECO:0000256" key="1">
    <source>
        <dbReference type="ARBA" id="ARBA00007435"/>
    </source>
</evidence>
<dbReference type="AlphaFoldDB" id="A0AAU7VP00"/>
<dbReference type="PANTHER" id="PTHR34477:SF5">
    <property type="entry name" value="BSL5627 PROTEIN"/>
    <property type="match status" value="1"/>
</dbReference>
<dbReference type="RefSeq" id="WP_350344561.1">
    <property type="nucleotide sequence ID" value="NZ_CP158367.1"/>
</dbReference>
<dbReference type="InterPro" id="IPR035901">
    <property type="entry name" value="GIY-YIG_endonuc_sf"/>
</dbReference>
<comment type="similarity">
    <text evidence="1">Belongs to the UPF0213 family.</text>
</comment>
<dbReference type="CDD" id="cd10448">
    <property type="entry name" value="GIY-YIG_unchar_3"/>
    <property type="match status" value="1"/>
</dbReference>
<gene>
    <name evidence="3" type="ORF">PRVXT_000982</name>
</gene>
<dbReference type="Pfam" id="PF01541">
    <property type="entry name" value="GIY-YIG"/>
    <property type="match status" value="1"/>
</dbReference>
<accession>A0AAU7VP00</accession>
<feature type="domain" description="GIY-YIG" evidence="2">
    <location>
        <begin position="1"/>
        <end position="76"/>
    </location>
</feature>
<organism evidence="3">
    <name type="scientific">Proteinivorax tanatarense</name>
    <dbReference type="NCBI Taxonomy" id="1260629"/>
    <lineage>
        <taxon>Bacteria</taxon>
        <taxon>Bacillati</taxon>
        <taxon>Bacillota</taxon>
        <taxon>Clostridia</taxon>
        <taxon>Eubacteriales</taxon>
        <taxon>Proteinivoracaceae</taxon>
        <taxon>Proteinivorax</taxon>
    </lineage>
</organism>
<evidence type="ECO:0000259" key="2">
    <source>
        <dbReference type="PROSITE" id="PS50164"/>
    </source>
</evidence>
<protein>
    <submittedName>
        <fullName evidence="3">GIY-YIG nuclease family protein</fullName>
    </submittedName>
</protein>
<dbReference type="EMBL" id="CP158367">
    <property type="protein sequence ID" value="XBX75825.1"/>
    <property type="molecule type" value="Genomic_DNA"/>
</dbReference>
<evidence type="ECO:0000313" key="3">
    <source>
        <dbReference type="EMBL" id="XBX75825.1"/>
    </source>
</evidence>
<dbReference type="SUPFAM" id="SSF82771">
    <property type="entry name" value="GIY-YIG endonuclease"/>
    <property type="match status" value="1"/>
</dbReference>
<dbReference type="InterPro" id="IPR050190">
    <property type="entry name" value="UPF0213_domain"/>
</dbReference>
<dbReference type="PROSITE" id="PS50164">
    <property type="entry name" value="GIY_YIG"/>
    <property type="match status" value="1"/>
</dbReference>
<dbReference type="PANTHER" id="PTHR34477">
    <property type="entry name" value="UPF0213 PROTEIN YHBQ"/>
    <property type="match status" value="1"/>
</dbReference>
<dbReference type="SMART" id="SM00465">
    <property type="entry name" value="GIYc"/>
    <property type="match status" value="1"/>
</dbReference>
<dbReference type="InterPro" id="IPR000305">
    <property type="entry name" value="GIY-YIG_endonuc"/>
</dbReference>
<name>A0AAU7VP00_9FIRM</name>
<sequence>MYYVYMATNWNNRVLYTGVTNNLERRIYEHKNKLAKGFTQKYNVNKLVYYESTSDANSAIAREKEIKNWTRQKKNELIASVNPKWKDLSSLRGGK</sequence>